<dbReference type="Gene3D" id="3.80.10.10">
    <property type="entry name" value="Ribonuclease Inhibitor"/>
    <property type="match status" value="1"/>
</dbReference>
<protein>
    <recommendedName>
        <fullName evidence="3">F-box domain-containing protein</fullName>
    </recommendedName>
</protein>
<dbReference type="OrthoDB" id="2269034at2759"/>
<organism evidence="1 2">
    <name type="scientific">Schizopora paradoxa</name>
    <dbReference type="NCBI Taxonomy" id="27342"/>
    <lineage>
        <taxon>Eukaryota</taxon>
        <taxon>Fungi</taxon>
        <taxon>Dikarya</taxon>
        <taxon>Basidiomycota</taxon>
        <taxon>Agaricomycotina</taxon>
        <taxon>Agaricomycetes</taxon>
        <taxon>Hymenochaetales</taxon>
        <taxon>Schizoporaceae</taxon>
        <taxon>Schizopora</taxon>
    </lineage>
</organism>
<name>A0A0H2RIK8_9AGAM</name>
<sequence>MGDWIKETPSQHMKSLSDDLLYLIFDYTLPSTLIEPTFPPISGGNDAPIPSENSSDIRRISPMNLLLVCRSWYNVIMSQSSLWGSLEVVLKPLDEEHPLSLATALCLLRIWFRNSQNSPLDIHLSISGHRRQYTELDRILELLVEEQYRWNTVSLDATWCLLTSGGSQNIRMAISTGSLTFLSLKFDDCSPNVVPVAIDLSACSQLRTLELRRGVELADHGPQPACPQNIDTLHLHPSTNTDALVIQRKLIASPKLRVLEINCPGSDLLSIGGIFLPSLTHLRITSFDSECTEILNLFERLECPNLTHFAFQAKRIVSDLQISMDFLLGFEKFMSRCHPPLRSLVLRICWHWYWVNSDWDNLQIRESYQECGRLSRRVLTPLSGLENLHLSGVILDEQLFEEMAFREGNESSATIFPQLESIKIECRHFRVSPQRLVDMITTRWRQGDRLKKVDLRLPVDYERIEETHDDLRECIIAGLGSTVRYFKTPWVC</sequence>
<proteinExistence type="predicted"/>
<evidence type="ECO:0000313" key="1">
    <source>
        <dbReference type="EMBL" id="KLO11629.1"/>
    </source>
</evidence>
<dbReference type="Gene3D" id="1.20.1280.50">
    <property type="match status" value="1"/>
</dbReference>
<dbReference type="InterPro" id="IPR032675">
    <property type="entry name" value="LRR_dom_sf"/>
</dbReference>
<dbReference type="Proteomes" id="UP000053477">
    <property type="component" value="Unassembled WGS sequence"/>
</dbReference>
<dbReference type="InParanoid" id="A0A0H2RIK8"/>
<dbReference type="SUPFAM" id="SSF52047">
    <property type="entry name" value="RNI-like"/>
    <property type="match status" value="1"/>
</dbReference>
<dbReference type="EMBL" id="KQ085996">
    <property type="protein sequence ID" value="KLO11629.1"/>
    <property type="molecule type" value="Genomic_DNA"/>
</dbReference>
<reference evidence="1 2" key="1">
    <citation type="submission" date="2015-04" db="EMBL/GenBank/DDBJ databases">
        <title>Complete genome sequence of Schizopora paradoxa KUC8140, a cosmopolitan wood degrader in East Asia.</title>
        <authorList>
            <consortium name="DOE Joint Genome Institute"/>
            <person name="Min B."/>
            <person name="Park H."/>
            <person name="Jang Y."/>
            <person name="Kim J.-J."/>
            <person name="Kim K.H."/>
            <person name="Pangilinan J."/>
            <person name="Lipzen A."/>
            <person name="Riley R."/>
            <person name="Grigoriev I.V."/>
            <person name="Spatafora J.W."/>
            <person name="Choi I.-G."/>
        </authorList>
    </citation>
    <scope>NUCLEOTIDE SEQUENCE [LARGE SCALE GENOMIC DNA]</scope>
    <source>
        <strain evidence="1 2">KUC8140</strain>
    </source>
</reference>
<accession>A0A0H2RIK8</accession>
<evidence type="ECO:0000313" key="2">
    <source>
        <dbReference type="Proteomes" id="UP000053477"/>
    </source>
</evidence>
<gene>
    <name evidence="1" type="ORF">SCHPADRAFT_998786</name>
</gene>
<keyword evidence="2" id="KW-1185">Reference proteome</keyword>
<evidence type="ECO:0008006" key="3">
    <source>
        <dbReference type="Google" id="ProtNLM"/>
    </source>
</evidence>
<dbReference type="AlphaFoldDB" id="A0A0H2RIK8"/>